<dbReference type="OrthoDB" id="3689856at2"/>
<dbReference type="EMBL" id="CP007155">
    <property type="protein sequence ID" value="AHH99053.1"/>
    <property type="molecule type" value="Genomic_DNA"/>
</dbReference>
<evidence type="ECO:0000259" key="4">
    <source>
        <dbReference type="PROSITE" id="PS51464"/>
    </source>
</evidence>
<dbReference type="Proteomes" id="UP000019225">
    <property type="component" value="Chromosome"/>
</dbReference>
<dbReference type="eggNOG" id="COG0449">
    <property type="taxonomic scope" value="Bacteria"/>
</dbReference>
<comment type="catalytic activity">
    <reaction evidence="1">
        <text>D-fructose 6-phosphate + L-glutamine = D-glucosamine 6-phosphate + L-glutamate</text>
        <dbReference type="Rhea" id="RHEA:13237"/>
        <dbReference type="ChEBI" id="CHEBI:29985"/>
        <dbReference type="ChEBI" id="CHEBI:58359"/>
        <dbReference type="ChEBI" id="CHEBI:58725"/>
        <dbReference type="ChEBI" id="CHEBI:61527"/>
        <dbReference type="EC" id="2.6.1.16"/>
    </reaction>
</comment>
<dbReference type="GO" id="GO:0006047">
    <property type="term" value="P:UDP-N-acetylglucosamine metabolic process"/>
    <property type="evidence" value="ECO:0007669"/>
    <property type="project" value="TreeGrafter"/>
</dbReference>
<gene>
    <name evidence="5" type="ORF">KALB_5692</name>
</gene>
<dbReference type="PANTHER" id="PTHR10937">
    <property type="entry name" value="GLUCOSAMINE--FRUCTOSE-6-PHOSPHATE AMINOTRANSFERASE, ISOMERIZING"/>
    <property type="match status" value="1"/>
</dbReference>
<keyword evidence="6" id="KW-1185">Reference proteome</keyword>
<evidence type="ECO:0000256" key="1">
    <source>
        <dbReference type="ARBA" id="ARBA00001031"/>
    </source>
</evidence>
<name>W5WCZ7_9PSEU</name>
<evidence type="ECO:0000313" key="6">
    <source>
        <dbReference type="Proteomes" id="UP000019225"/>
    </source>
</evidence>
<dbReference type="InterPro" id="IPR046348">
    <property type="entry name" value="SIS_dom_sf"/>
</dbReference>
<dbReference type="SUPFAM" id="SSF53697">
    <property type="entry name" value="SIS domain"/>
    <property type="match status" value="1"/>
</dbReference>
<dbReference type="InterPro" id="IPR001347">
    <property type="entry name" value="SIS_dom"/>
</dbReference>
<dbReference type="AlphaFoldDB" id="W5WCZ7"/>
<dbReference type="GO" id="GO:0006487">
    <property type="term" value="P:protein N-linked glycosylation"/>
    <property type="evidence" value="ECO:0007669"/>
    <property type="project" value="TreeGrafter"/>
</dbReference>
<proteinExistence type="predicted"/>
<dbReference type="Pfam" id="PF01380">
    <property type="entry name" value="SIS"/>
    <property type="match status" value="1"/>
</dbReference>
<dbReference type="RefSeq" id="WP_025358991.1">
    <property type="nucleotide sequence ID" value="NZ_CP007155.1"/>
</dbReference>
<dbReference type="GO" id="GO:0004360">
    <property type="term" value="F:glutamine-fructose-6-phosphate transaminase (isomerizing) activity"/>
    <property type="evidence" value="ECO:0007669"/>
    <property type="project" value="UniProtKB-EC"/>
</dbReference>
<dbReference type="PANTHER" id="PTHR10937:SF0">
    <property type="entry name" value="GLUTAMINE--FRUCTOSE-6-PHOSPHATE TRANSAMINASE (ISOMERIZING)"/>
    <property type="match status" value="1"/>
</dbReference>
<protein>
    <recommendedName>
        <fullName evidence="3">Glutamine--fructose-6-phosphate aminotransferase [isomerizing]</fullName>
        <ecNumber evidence="2">2.6.1.16</ecNumber>
    </recommendedName>
</protein>
<dbReference type="HOGENOM" id="CLU_060283_0_0_11"/>
<dbReference type="GO" id="GO:0006002">
    <property type="term" value="P:fructose 6-phosphate metabolic process"/>
    <property type="evidence" value="ECO:0007669"/>
    <property type="project" value="TreeGrafter"/>
</dbReference>
<evidence type="ECO:0000256" key="2">
    <source>
        <dbReference type="ARBA" id="ARBA00012916"/>
    </source>
</evidence>
<dbReference type="GO" id="GO:0097367">
    <property type="term" value="F:carbohydrate derivative binding"/>
    <property type="evidence" value="ECO:0007669"/>
    <property type="project" value="InterPro"/>
</dbReference>
<evidence type="ECO:0000313" key="5">
    <source>
        <dbReference type="EMBL" id="AHH99053.1"/>
    </source>
</evidence>
<dbReference type="KEGG" id="kal:KALB_5692"/>
<dbReference type="Gene3D" id="3.40.50.10490">
    <property type="entry name" value="Glucose-6-phosphate isomerase like protein, domain 1"/>
    <property type="match status" value="2"/>
</dbReference>
<sequence length="351" mass="36393">MTGTAAIEEQVRRLGADVRELVPALAEQFGALSSLAEADQVVLAGNGDSLHACMAAELAFTSMARLRCTARCAQRLADYPGTDWITPRTLVIGISVSGSSPRVVEALAAAATLGASTLAVTGNRDSALAQAAQHLVIPVLPGLRPGPGVRTHQANLLALLVAAVHLAQARGAIDGAAARELTRELADTGRAVDHTAELVRPVCRAAAAEIAAAPVRFLLGTGPGFGTASFAAAKLVEAAGAPSFAQDVEEWWHVERFCRPTDMPIIQIAQPGPTRARAVALAQRASGIGRRVLTVTRAQDTDFAPGTVLPTATVPREEFSPLVHSVFAPLLAAAVADELGRRPFLGDLVTG</sequence>
<dbReference type="STRING" id="1449976.KALB_5692"/>
<dbReference type="PROSITE" id="PS51464">
    <property type="entry name" value="SIS"/>
    <property type="match status" value="1"/>
</dbReference>
<dbReference type="EC" id="2.6.1.16" evidence="2"/>
<organism evidence="5 6">
    <name type="scientific">Kutzneria albida DSM 43870</name>
    <dbReference type="NCBI Taxonomy" id="1449976"/>
    <lineage>
        <taxon>Bacteria</taxon>
        <taxon>Bacillati</taxon>
        <taxon>Actinomycetota</taxon>
        <taxon>Actinomycetes</taxon>
        <taxon>Pseudonocardiales</taxon>
        <taxon>Pseudonocardiaceae</taxon>
        <taxon>Kutzneria</taxon>
    </lineage>
</organism>
<accession>W5WCZ7</accession>
<reference evidence="5 6" key="1">
    <citation type="journal article" date="2014" name="BMC Genomics">
        <title>Complete genome sequence of producer of the glycopeptide antibiotic Aculeximycin Kutzneria albida DSM 43870T, a representative of minor genus of Pseudonocardiaceae.</title>
        <authorList>
            <person name="Rebets Y."/>
            <person name="Tokovenko B."/>
            <person name="Lushchyk I."/>
            <person name="Ruckert C."/>
            <person name="Zaburannyi N."/>
            <person name="Bechthold A."/>
            <person name="Kalinowski J."/>
            <person name="Luzhetskyy A."/>
        </authorList>
    </citation>
    <scope>NUCLEOTIDE SEQUENCE [LARGE SCALE GENOMIC DNA]</scope>
    <source>
        <strain evidence="5">DSM 43870</strain>
    </source>
</reference>
<evidence type="ECO:0000256" key="3">
    <source>
        <dbReference type="ARBA" id="ARBA00016090"/>
    </source>
</evidence>
<feature type="domain" description="SIS" evidence="4">
    <location>
        <begin position="31"/>
        <end position="172"/>
    </location>
</feature>